<dbReference type="STRING" id="861298.SAMN04488136_12138"/>
<dbReference type="AlphaFoldDB" id="A0A1G8DS60"/>
<dbReference type="EMBL" id="FNDD01000021">
    <property type="protein sequence ID" value="SDH60492.1"/>
    <property type="molecule type" value="Genomic_DNA"/>
</dbReference>
<protein>
    <submittedName>
        <fullName evidence="2">Uncharacterized protein</fullName>
    </submittedName>
</protein>
<evidence type="ECO:0000256" key="1">
    <source>
        <dbReference type="SAM" id="Phobius"/>
    </source>
</evidence>
<gene>
    <name evidence="2" type="ORF">SAMN04488136_12138</name>
</gene>
<proteinExistence type="predicted"/>
<feature type="transmembrane region" description="Helical" evidence="1">
    <location>
        <begin position="40"/>
        <end position="61"/>
    </location>
</feature>
<sequence>MGKKSSTAMRICTILIVITHLPQVLYRMSTEFGDGVTTTMDYICILSLAYILTVFISPFIFKKTNKQP</sequence>
<organism evidence="2 3">
    <name type="scientific">Vibrio xiamenensis</name>
    <dbReference type="NCBI Taxonomy" id="861298"/>
    <lineage>
        <taxon>Bacteria</taxon>
        <taxon>Pseudomonadati</taxon>
        <taxon>Pseudomonadota</taxon>
        <taxon>Gammaproteobacteria</taxon>
        <taxon>Vibrionales</taxon>
        <taxon>Vibrionaceae</taxon>
        <taxon>Vibrio</taxon>
    </lineage>
</organism>
<name>A0A1G8DS60_9VIBR</name>
<keyword evidence="1" id="KW-0472">Membrane</keyword>
<reference evidence="2 3" key="1">
    <citation type="submission" date="2016-10" db="EMBL/GenBank/DDBJ databases">
        <authorList>
            <person name="de Groot N.N."/>
        </authorList>
    </citation>
    <scope>NUCLEOTIDE SEQUENCE [LARGE SCALE GENOMIC DNA]</scope>
    <source>
        <strain evidence="2 3">CGMCC 1.10228</strain>
    </source>
</reference>
<evidence type="ECO:0000313" key="2">
    <source>
        <dbReference type="EMBL" id="SDH60492.1"/>
    </source>
</evidence>
<evidence type="ECO:0000313" key="3">
    <source>
        <dbReference type="Proteomes" id="UP000198854"/>
    </source>
</evidence>
<accession>A0A1G8DS60</accession>
<dbReference type="Proteomes" id="UP000198854">
    <property type="component" value="Unassembled WGS sequence"/>
</dbReference>
<keyword evidence="1" id="KW-0812">Transmembrane</keyword>
<keyword evidence="3" id="KW-1185">Reference proteome</keyword>
<feature type="transmembrane region" description="Helical" evidence="1">
    <location>
        <begin position="7"/>
        <end position="28"/>
    </location>
</feature>
<keyword evidence="1" id="KW-1133">Transmembrane helix</keyword>